<accession>A0A1X6NJP1</accession>
<feature type="compositionally biased region" description="Pro residues" evidence="1">
    <location>
        <begin position="68"/>
        <end position="81"/>
    </location>
</feature>
<evidence type="ECO:0000313" key="2">
    <source>
        <dbReference type="EMBL" id="OSX68827.1"/>
    </source>
</evidence>
<protein>
    <submittedName>
        <fullName evidence="2">Uncharacterized protein</fullName>
    </submittedName>
</protein>
<gene>
    <name evidence="2" type="ORF">BU14_2198s0001</name>
</gene>
<evidence type="ECO:0000313" key="3">
    <source>
        <dbReference type="Proteomes" id="UP000218209"/>
    </source>
</evidence>
<dbReference type="EMBL" id="KV920045">
    <property type="protein sequence ID" value="OSX68827.1"/>
    <property type="molecule type" value="Genomic_DNA"/>
</dbReference>
<proteinExistence type="predicted"/>
<name>A0A1X6NJP1_PORUM</name>
<feature type="compositionally biased region" description="Pro residues" evidence="1">
    <location>
        <begin position="133"/>
        <end position="151"/>
    </location>
</feature>
<keyword evidence="3" id="KW-1185">Reference proteome</keyword>
<feature type="region of interest" description="Disordered" evidence="1">
    <location>
        <begin position="1"/>
        <end position="171"/>
    </location>
</feature>
<evidence type="ECO:0000256" key="1">
    <source>
        <dbReference type="SAM" id="MobiDB-lite"/>
    </source>
</evidence>
<reference evidence="2 3" key="1">
    <citation type="submission" date="2017-03" db="EMBL/GenBank/DDBJ databases">
        <title>WGS assembly of Porphyra umbilicalis.</title>
        <authorList>
            <person name="Brawley S.H."/>
            <person name="Blouin N.A."/>
            <person name="Ficko-Blean E."/>
            <person name="Wheeler G.L."/>
            <person name="Lohr M."/>
            <person name="Goodson H.V."/>
            <person name="Jenkins J.W."/>
            <person name="Blaby-Haas C.E."/>
            <person name="Helliwell K.E."/>
            <person name="Chan C."/>
            <person name="Marriage T."/>
            <person name="Bhattacharya D."/>
            <person name="Klein A.S."/>
            <person name="Badis Y."/>
            <person name="Brodie J."/>
            <person name="Cao Y."/>
            <person name="Collen J."/>
            <person name="Dittami S.M."/>
            <person name="Gachon C.M."/>
            <person name="Green B.R."/>
            <person name="Karpowicz S."/>
            <person name="Kim J.W."/>
            <person name="Kudahl U."/>
            <person name="Lin S."/>
            <person name="Michel G."/>
            <person name="Mittag M."/>
            <person name="Olson B.J."/>
            <person name="Pangilinan J."/>
            <person name="Peng Y."/>
            <person name="Qiu H."/>
            <person name="Shu S."/>
            <person name="Singer J.T."/>
            <person name="Smith A.G."/>
            <person name="Sprecher B.N."/>
            <person name="Wagner V."/>
            <person name="Wang W."/>
            <person name="Wang Z.-Y."/>
            <person name="Yan J."/>
            <person name="Yarish C."/>
            <person name="Zoeuner-Riek S."/>
            <person name="Zhuang Y."/>
            <person name="Zou Y."/>
            <person name="Lindquist E.A."/>
            <person name="Grimwood J."/>
            <person name="Barry K."/>
            <person name="Rokhsar D.S."/>
            <person name="Schmutz J."/>
            <person name="Stiller J.W."/>
            <person name="Grossman A.R."/>
            <person name="Prochnik S.E."/>
        </authorList>
    </citation>
    <scope>NUCLEOTIDE SEQUENCE [LARGE SCALE GENOMIC DNA]</scope>
    <source>
        <strain evidence="2">4086291</strain>
    </source>
</reference>
<dbReference type="AlphaFoldDB" id="A0A1X6NJP1"/>
<dbReference type="Proteomes" id="UP000218209">
    <property type="component" value="Unassembled WGS sequence"/>
</dbReference>
<feature type="non-terminal residue" evidence="2">
    <location>
        <position position="171"/>
    </location>
</feature>
<organism evidence="2 3">
    <name type="scientific">Porphyra umbilicalis</name>
    <name type="common">Purple laver</name>
    <name type="synonym">Red alga</name>
    <dbReference type="NCBI Taxonomy" id="2786"/>
    <lineage>
        <taxon>Eukaryota</taxon>
        <taxon>Rhodophyta</taxon>
        <taxon>Bangiophyceae</taxon>
        <taxon>Bangiales</taxon>
        <taxon>Bangiaceae</taxon>
        <taxon>Porphyra</taxon>
    </lineage>
</organism>
<sequence>MPADFAQRHGLSGPCSSAHARSRPPRVANSGAVSPKTRSGWGPLAAAARSVDPSRLSQAIDIRATTPCFPPTPRPAEPPPSTKQATTKQRHPPAPHPLAGKPHTRNDRGAGLPEPPRRPNPTVAPAGVRGARTPPPRSGSPPPTPTAPPSTPVTGGHPPHAARPVGPPPPR</sequence>